<dbReference type="EMBL" id="MCSB01000024">
    <property type="protein sequence ID" value="PME26880.1"/>
    <property type="molecule type" value="Genomic_DNA"/>
</dbReference>
<dbReference type="RefSeq" id="WP_102299152.1">
    <property type="nucleotide sequence ID" value="NZ_JAAHTI010000001.1"/>
</dbReference>
<name>A0AA44VS80_9VIBR</name>
<proteinExistence type="predicted"/>
<keyword evidence="2" id="KW-1185">Reference proteome</keyword>
<comment type="caution">
    <text evidence="1">The sequence shown here is derived from an EMBL/GenBank/DDBJ whole genome shotgun (WGS) entry which is preliminary data.</text>
</comment>
<dbReference type="Pfam" id="PF11455">
    <property type="entry name" value="MazE-like"/>
    <property type="match status" value="1"/>
</dbReference>
<reference evidence="1 2" key="1">
    <citation type="journal article" date="2018" name="Nature">
        <title>A major lineage of non-tailed dsDNA viruses as unrecognized killers of marine bacteria.</title>
        <authorList>
            <person name="Kauffman K.M."/>
            <person name="Hussain F.A."/>
            <person name="Yang J."/>
            <person name="Arevalo P."/>
            <person name="Brown J.M."/>
            <person name="Chang W.K."/>
            <person name="VanInsberghe D."/>
            <person name="Elsherbini J."/>
            <person name="Sharma R.S."/>
            <person name="Cutler M.B."/>
            <person name="Kelly L."/>
            <person name="Polz M.F."/>
        </authorList>
    </citation>
    <scope>NUCLEOTIDE SEQUENCE [LARGE SCALE GENOMIC DNA]</scope>
    <source>
        <strain evidence="1 2">10N.286.55.E1</strain>
    </source>
</reference>
<protein>
    <recommendedName>
        <fullName evidence="3">DUF3018 family protein</fullName>
    </recommendedName>
</protein>
<dbReference type="InterPro" id="IPR021558">
    <property type="entry name" value="MazE-like"/>
</dbReference>
<evidence type="ECO:0000313" key="1">
    <source>
        <dbReference type="EMBL" id="PME26880.1"/>
    </source>
</evidence>
<sequence>MTRNKRYEQKMKAQGLKKVTLWIPEDRESDIKQAASVMCENENLTIGVLKNIETGRLASMH</sequence>
<evidence type="ECO:0000313" key="2">
    <source>
        <dbReference type="Proteomes" id="UP000239763"/>
    </source>
</evidence>
<evidence type="ECO:0008006" key="3">
    <source>
        <dbReference type="Google" id="ProtNLM"/>
    </source>
</evidence>
<gene>
    <name evidence="1" type="ORF">BCV38_07465</name>
</gene>
<dbReference type="Proteomes" id="UP000239763">
    <property type="component" value="Unassembled WGS sequence"/>
</dbReference>
<dbReference type="AlphaFoldDB" id="A0AA44VS80"/>
<accession>A0AA44VS80</accession>
<organism evidence="1 2">
    <name type="scientific">Vibrio lentus</name>
    <dbReference type="NCBI Taxonomy" id="136468"/>
    <lineage>
        <taxon>Bacteria</taxon>
        <taxon>Pseudomonadati</taxon>
        <taxon>Pseudomonadota</taxon>
        <taxon>Gammaproteobacteria</taxon>
        <taxon>Vibrionales</taxon>
        <taxon>Vibrionaceae</taxon>
        <taxon>Vibrio</taxon>
    </lineage>
</organism>